<dbReference type="PANTHER" id="PTHR43319">
    <property type="entry name" value="BETA-LACTAMASE-RELATED"/>
    <property type="match status" value="1"/>
</dbReference>
<dbReference type="Gene3D" id="3.40.710.10">
    <property type="entry name" value="DD-peptidase/beta-lactamase superfamily"/>
    <property type="match status" value="1"/>
</dbReference>
<evidence type="ECO:0000313" key="3">
    <source>
        <dbReference type="Proteomes" id="UP000037020"/>
    </source>
</evidence>
<dbReference type="InterPro" id="IPR001466">
    <property type="entry name" value="Beta-lactam-related"/>
</dbReference>
<dbReference type="Pfam" id="PF00144">
    <property type="entry name" value="Beta-lactamase"/>
    <property type="match status" value="1"/>
</dbReference>
<protein>
    <submittedName>
        <fullName evidence="2">Beta-lactamase</fullName>
    </submittedName>
</protein>
<organism evidence="2 3">
    <name type="scientific">Streptomyces varsoviensis</name>
    <dbReference type="NCBI Taxonomy" id="67373"/>
    <lineage>
        <taxon>Bacteria</taxon>
        <taxon>Bacillati</taxon>
        <taxon>Actinomycetota</taxon>
        <taxon>Actinomycetes</taxon>
        <taxon>Kitasatosporales</taxon>
        <taxon>Streptomycetaceae</taxon>
        <taxon>Streptomyces</taxon>
    </lineage>
</organism>
<evidence type="ECO:0000259" key="1">
    <source>
        <dbReference type="Pfam" id="PF00144"/>
    </source>
</evidence>
<comment type="caution">
    <text evidence="2">The sequence shown here is derived from an EMBL/GenBank/DDBJ whole genome shotgun (WGS) entry which is preliminary data.</text>
</comment>
<dbReference type="Proteomes" id="UP000037020">
    <property type="component" value="Unassembled WGS sequence"/>
</dbReference>
<dbReference type="EMBL" id="LGUT01002312">
    <property type="protein sequence ID" value="KOG87307.1"/>
    <property type="molecule type" value="Genomic_DNA"/>
</dbReference>
<reference evidence="2 3" key="1">
    <citation type="submission" date="2015-07" db="EMBL/GenBank/DDBJ databases">
        <authorList>
            <person name="Ju K.-S."/>
            <person name="Doroghazi J.R."/>
            <person name="Metcalf W.W."/>
        </authorList>
    </citation>
    <scope>NUCLEOTIDE SEQUENCE [LARGE SCALE GENOMIC DNA]</scope>
    <source>
        <strain evidence="2 3">NRRL B-3589</strain>
    </source>
</reference>
<keyword evidence="3" id="KW-1185">Reference proteome</keyword>
<proteinExistence type="predicted"/>
<name>A0ABR5J1T6_9ACTN</name>
<sequence>MTDDTAIHGTVAEGFESVRAEFGSAAAEEGGEYAAQVVAYRNGERVVDLWTGPDVTADSLFGAYSASKGAAHLVVALLVQDGVLDLDREVGSYWPEFAAVGKGDLLLRELLAHRAGLVGADAGFTLHELADDRIIAERLSGQRPYWRPGSTFGYHALVIGALSGEVVRRATGRTVQEHFAERVRDAYEVDFHLGLPADQEPRYLSAEPPVATPGRLAARAAEATNAHSLSGIAFNRHHPDNPELWKLPNFPVVRALGPASLGGVASARGLARMYAAAISEVDGRAPLLEPATAAAFAQLQSVGYDLVNRVHKAFAVGFHATSEVYPVLGQGAFGHSGAGGQQAFADPRHGLAYGFTRRRFPFPNGPAPENDRLIRAVVASSEALR</sequence>
<dbReference type="InterPro" id="IPR012338">
    <property type="entry name" value="Beta-lactam/transpept-like"/>
</dbReference>
<accession>A0ABR5J1T6</accession>
<evidence type="ECO:0000313" key="2">
    <source>
        <dbReference type="EMBL" id="KOG87307.1"/>
    </source>
</evidence>
<dbReference type="PANTHER" id="PTHR43319:SF3">
    <property type="entry name" value="BETA-LACTAMASE-RELATED DOMAIN-CONTAINING PROTEIN"/>
    <property type="match status" value="1"/>
</dbReference>
<dbReference type="InterPro" id="IPR052907">
    <property type="entry name" value="Beta-lactamase/esterase"/>
</dbReference>
<feature type="domain" description="Beta-lactamase-related" evidence="1">
    <location>
        <begin position="29"/>
        <end position="361"/>
    </location>
</feature>
<dbReference type="SUPFAM" id="SSF56601">
    <property type="entry name" value="beta-lactamase/transpeptidase-like"/>
    <property type="match status" value="1"/>
</dbReference>
<gene>
    <name evidence="2" type="ORF">ADK38_26165</name>
</gene>